<dbReference type="GO" id="GO:0005829">
    <property type="term" value="C:cytosol"/>
    <property type="evidence" value="ECO:0007669"/>
    <property type="project" value="TreeGrafter"/>
</dbReference>
<dbReference type="PROSITE" id="PS50968">
    <property type="entry name" value="BIOTINYL_LIPOYL"/>
    <property type="match status" value="1"/>
</dbReference>
<gene>
    <name evidence="4" type="ORF">UFOPK4028_00304</name>
</gene>
<dbReference type="SUPFAM" id="SSF51230">
    <property type="entry name" value="Single hybrid motif"/>
    <property type="match status" value="1"/>
</dbReference>
<dbReference type="PANTHER" id="PTHR11715:SF3">
    <property type="entry name" value="GLYCINE CLEAVAGE SYSTEM H PROTEIN-RELATED"/>
    <property type="match status" value="1"/>
</dbReference>
<keyword evidence="2" id="KW-0450">Lipoyl</keyword>
<evidence type="ECO:0000256" key="2">
    <source>
        <dbReference type="ARBA" id="ARBA00022823"/>
    </source>
</evidence>
<dbReference type="NCBIfam" id="TIGR00527">
    <property type="entry name" value="gcvH"/>
    <property type="match status" value="1"/>
</dbReference>
<sequence length="127" mass="13830">MSKVPDNLRYTKEHEWVEEIAPNRFRIGITDYAQSALGDIVYIQLPKVASVVAANSVCGEVESTKSVSEIYAPISGTIVVINEKLDSNPEVINSDPYGQGWIAEIEIAGTALSETLLSAQDYQNLTA</sequence>
<proteinExistence type="inferred from homology"/>
<dbReference type="EMBL" id="CAESAC010000024">
    <property type="protein sequence ID" value="CAB4332691.1"/>
    <property type="molecule type" value="Genomic_DNA"/>
</dbReference>
<evidence type="ECO:0000313" key="4">
    <source>
        <dbReference type="EMBL" id="CAB4332691.1"/>
    </source>
</evidence>
<dbReference type="Pfam" id="PF01597">
    <property type="entry name" value="GCV_H"/>
    <property type="match status" value="1"/>
</dbReference>
<evidence type="ECO:0000259" key="3">
    <source>
        <dbReference type="PROSITE" id="PS50968"/>
    </source>
</evidence>
<dbReference type="PANTHER" id="PTHR11715">
    <property type="entry name" value="GLYCINE CLEAVAGE SYSTEM H PROTEIN"/>
    <property type="match status" value="1"/>
</dbReference>
<dbReference type="GO" id="GO:0019464">
    <property type="term" value="P:glycine decarboxylation via glycine cleavage system"/>
    <property type="evidence" value="ECO:0007669"/>
    <property type="project" value="InterPro"/>
</dbReference>
<dbReference type="HAMAP" id="MF_00272">
    <property type="entry name" value="GcvH"/>
    <property type="match status" value="1"/>
</dbReference>
<dbReference type="GO" id="GO:0009249">
    <property type="term" value="P:protein lipoylation"/>
    <property type="evidence" value="ECO:0007669"/>
    <property type="project" value="TreeGrafter"/>
</dbReference>
<evidence type="ECO:0000256" key="1">
    <source>
        <dbReference type="ARBA" id="ARBA00009249"/>
    </source>
</evidence>
<dbReference type="InterPro" id="IPR017453">
    <property type="entry name" value="GCV_H_sub"/>
</dbReference>
<dbReference type="GO" id="GO:0005960">
    <property type="term" value="C:glycine cleavage complex"/>
    <property type="evidence" value="ECO:0007669"/>
    <property type="project" value="InterPro"/>
</dbReference>
<organism evidence="4">
    <name type="scientific">freshwater metagenome</name>
    <dbReference type="NCBI Taxonomy" id="449393"/>
    <lineage>
        <taxon>unclassified sequences</taxon>
        <taxon>metagenomes</taxon>
        <taxon>ecological metagenomes</taxon>
    </lineage>
</organism>
<accession>A0A6J5YQY5</accession>
<reference evidence="4" key="1">
    <citation type="submission" date="2020-05" db="EMBL/GenBank/DDBJ databases">
        <authorList>
            <person name="Chiriac C."/>
            <person name="Salcher M."/>
            <person name="Ghai R."/>
            <person name="Kavagutti S V."/>
        </authorList>
    </citation>
    <scope>NUCLEOTIDE SEQUENCE</scope>
</reference>
<dbReference type="InterPro" id="IPR000089">
    <property type="entry name" value="Biotin_lipoyl"/>
</dbReference>
<name>A0A6J5YQY5_9ZZZZ</name>
<protein>
    <submittedName>
        <fullName evidence="4">Unannotated protein</fullName>
    </submittedName>
</protein>
<feature type="domain" description="Lipoyl-binding" evidence="3">
    <location>
        <begin position="24"/>
        <end position="106"/>
    </location>
</feature>
<dbReference type="CDD" id="cd06848">
    <property type="entry name" value="GCS_H"/>
    <property type="match status" value="1"/>
</dbReference>
<dbReference type="AlphaFoldDB" id="A0A6J5YQY5"/>
<dbReference type="Gene3D" id="2.40.50.100">
    <property type="match status" value="1"/>
</dbReference>
<comment type="similarity">
    <text evidence="1">Belongs to the GcvH family.</text>
</comment>
<dbReference type="InterPro" id="IPR033753">
    <property type="entry name" value="GCV_H/Fam206"/>
</dbReference>
<dbReference type="NCBIfam" id="NF002270">
    <property type="entry name" value="PRK01202.1"/>
    <property type="match status" value="1"/>
</dbReference>
<dbReference type="InterPro" id="IPR011053">
    <property type="entry name" value="Single_hybrid_motif"/>
</dbReference>
<dbReference type="InterPro" id="IPR002930">
    <property type="entry name" value="GCV_H"/>
</dbReference>